<evidence type="ECO:0000313" key="3">
    <source>
        <dbReference type="Proteomes" id="UP000799757"/>
    </source>
</evidence>
<sequence>MNANSGSSKGPNKRTADNIEGDDVPQKAIAVAIPQNPSLPRILHRHQHRTRPIAGPANLIFNVYKAIIRHTNLFFQFAIRLEPQAMDDLLAIDKEFHYRFNIYNTSIITDYAKYHAPDAAYVFSPQVYPEMTISDPMLRPMDGRSWLARDIPSIRWTKMVFYRDGVVREILTRLALEGHRFPKRMNRVLMLFWIVMDKNTTSWRKAFLRDKEIWSDNDLILFHMFLVKLDMRFSDPILGNGVCELSHLFLLQSSLTMLNEVLSGRLDLSYDNITDLMIRSYRQEDLDIEAHPWMDNDLENGVPEEHWGLMSQEEWGMWKPRMEPALDMLILETARRGLHPQKHLLDFVTYGFVHEETGQNLPAPMKWRGERDVVLPREAWPMEEVRTGVIVKLDKLWGVQGEKKEADATREDIEMVDRDEALPAGMMMTE</sequence>
<dbReference type="EMBL" id="MU002113">
    <property type="protein sequence ID" value="KAF2789789.1"/>
    <property type="molecule type" value="Genomic_DNA"/>
</dbReference>
<evidence type="ECO:0000313" key="2">
    <source>
        <dbReference type="EMBL" id="KAF2789789.1"/>
    </source>
</evidence>
<dbReference type="OrthoDB" id="4966at2759"/>
<dbReference type="AlphaFoldDB" id="A0A6A6X0C0"/>
<protein>
    <submittedName>
        <fullName evidence="2">Uncharacterized protein</fullName>
    </submittedName>
</protein>
<proteinExistence type="predicted"/>
<keyword evidence="3" id="KW-1185">Reference proteome</keyword>
<feature type="region of interest" description="Disordered" evidence="1">
    <location>
        <begin position="1"/>
        <end position="21"/>
    </location>
</feature>
<name>A0A6A6X0C0_9PLEO</name>
<dbReference type="Proteomes" id="UP000799757">
    <property type="component" value="Unassembled WGS sequence"/>
</dbReference>
<accession>A0A6A6X0C0</accession>
<organism evidence="2 3">
    <name type="scientific">Melanomma pulvis-pyrius CBS 109.77</name>
    <dbReference type="NCBI Taxonomy" id="1314802"/>
    <lineage>
        <taxon>Eukaryota</taxon>
        <taxon>Fungi</taxon>
        <taxon>Dikarya</taxon>
        <taxon>Ascomycota</taxon>
        <taxon>Pezizomycotina</taxon>
        <taxon>Dothideomycetes</taxon>
        <taxon>Pleosporomycetidae</taxon>
        <taxon>Pleosporales</taxon>
        <taxon>Melanommataceae</taxon>
        <taxon>Melanomma</taxon>
    </lineage>
</organism>
<reference evidence="2" key="1">
    <citation type="journal article" date="2020" name="Stud. Mycol.">
        <title>101 Dothideomycetes genomes: a test case for predicting lifestyles and emergence of pathogens.</title>
        <authorList>
            <person name="Haridas S."/>
            <person name="Albert R."/>
            <person name="Binder M."/>
            <person name="Bloem J."/>
            <person name="Labutti K."/>
            <person name="Salamov A."/>
            <person name="Andreopoulos B."/>
            <person name="Baker S."/>
            <person name="Barry K."/>
            <person name="Bills G."/>
            <person name="Bluhm B."/>
            <person name="Cannon C."/>
            <person name="Castanera R."/>
            <person name="Culley D."/>
            <person name="Daum C."/>
            <person name="Ezra D."/>
            <person name="Gonzalez J."/>
            <person name="Henrissat B."/>
            <person name="Kuo A."/>
            <person name="Liang C."/>
            <person name="Lipzen A."/>
            <person name="Lutzoni F."/>
            <person name="Magnuson J."/>
            <person name="Mondo S."/>
            <person name="Nolan M."/>
            <person name="Ohm R."/>
            <person name="Pangilinan J."/>
            <person name="Park H.-J."/>
            <person name="Ramirez L."/>
            <person name="Alfaro M."/>
            <person name="Sun H."/>
            <person name="Tritt A."/>
            <person name="Yoshinaga Y."/>
            <person name="Zwiers L.-H."/>
            <person name="Turgeon B."/>
            <person name="Goodwin S."/>
            <person name="Spatafora J."/>
            <person name="Crous P."/>
            <person name="Grigoriev I."/>
        </authorList>
    </citation>
    <scope>NUCLEOTIDE SEQUENCE</scope>
    <source>
        <strain evidence="2">CBS 109.77</strain>
    </source>
</reference>
<feature type="compositionally biased region" description="Polar residues" evidence="1">
    <location>
        <begin position="1"/>
        <end position="10"/>
    </location>
</feature>
<gene>
    <name evidence="2" type="ORF">K505DRAFT_377980</name>
</gene>
<evidence type="ECO:0000256" key="1">
    <source>
        <dbReference type="SAM" id="MobiDB-lite"/>
    </source>
</evidence>